<name>A0A250KSZ8_9GAMM</name>
<feature type="compositionally biased region" description="Basic and acidic residues" evidence="1">
    <location>
        <begin position="52"/>
        <end position="78"/>
    </location>
</feature>
<accession>A0A250KSZ8</accession>
<evidence type="ECO:0000256" key="1">
    <source>
        <dbReference type="SAM" id="MobiDB-lite"/>
    </source>
</evidence>
<keyword evidence="3" id="KW-1185">Reference proteome</keyword>
<organism evidence="2 3">
    <name type="scientific">Methylocaldum marinum</name>
    <dbReference type="NCBI Taxonomy" id="1432792"/>
    <lineage>
        <taxon>Bacteria</taxon>
        <taxon>Pseudomonadati</taxon>
        <taxon>Pseudomonadota</taxon>
        <taxon>Gammaproteobacteria</taxon>
        <taxon>Methylococcales</taxon>
        <taxon>Methylococcaceae</taxon>
        <taxon>Methylocaldum</taxon>
    </lineage>
</organism>
<feature type="region of interest" description="Disordered" evidence="1">
    <location>
        <begin position="32"/>
        <end position="78"/>
    </location>
</feature>
<proteinExistence type="predicted"/>
<protein>
    <submittedName>
        <fullName evidence="2">Sec-independent protein translocase protein TatB</fullName>
    </submittedName>
</protein>
<gene>
    <name evidence="2" type="ORF">sS8_2687</name>
</gene>
<dbReference type="KEGG" id="mmai:sS8_2687"/>
<reference evidence="2 3" key="1">
    <citation type="submission" date="2016-12" db="EMBL/GenBank/DDBJ databases">
        <title>Genome sequencing of Methylocaldum marinum.</title>
        <authorList>
            <person name="Takeuchi M."/>
            <person name="Kamagata Y."/>
            <person name="Hiraoka S."/>
            <person name="Oshima K."/>
            <person name="Hattori M."/>
            <person name="Iwasaki W."/>
        </authorList>
    </citation>
    <scope>NUCLEOTIDE SEQUENCE [LARGE SCALE GENOMIC DNA]</scope>
    <source>
        <strain evidence="2 3">S8</strain>
    </source>
</reference>
<dbReference type="Proteomes" id="UP000266313">
    <property type="component" value="Chromosome"/>
</dbReference>
<dbReference type="AlphaFoldDB" id="A0A250KSZ8"/>
<evidence type="ECO:0000313" key="3">
    <source>
        <dbReference type="Proteomes" id="UP000266313"/>
    </source>
</evidence>
<feature type="compositionally biased region" description="Basic and acidic residues" evidence="1">
    <location>
        <begin position="32"/>
        <end position="44"/>
    </location>
</feature>
<evidence type="ECO:0000313" key="2">
    <source>
        <dbReference type="EMBL" id="BBA34634.1"/>
    </source>
</evidence>
<dbReference type="EMBL" id="AP017928">
    <property type="protein sequence ID" value="BBA34634.1"/>
    <property type="molecule type" value="Genomic_DNA"/>
</dbReference>
<sequence>MAASVRQEIDHELQLQELRQSLMEEKRKVELLSTTDRLDKEEGRASNSASYEADRDDILSEEKDGESEKAEPGTDGRY</sequence>